<comment type="caution">
    <text evidence="2">The sequence shown here is derived from an EMBL/GenBank/DDBJ whole genome shotgun (WGS) entry which is preliminary data.</text>
</comment>
<name>A0AAV4RC14_CAEEX</name>
<protein>
    <submittedName>
        <fullName evidence="2">Uncharacterized protein</fullName>
    </submittedName>
</protein>
<dbReference type="Proteomes" id="UP001054945">
    <property type="component" value="Unassembled WGS sequence"/>
</dbReference>
<keyword evidence="3" id="KW-1185">Reference proteome</keyword>
<sequence length="82" mass="9378">MSAHLEFRHARSNTTRPGRRNRAITNPRQTTELKPSNVLGLLSFGEGMECKTCGVVCWIRYPEQNYYPRSIIRVATKLLTSP</sequence>
<gene>
    <name evidence="2" type="ORF">CEXT_114101</name>
</gene>
<proteinExistence type="predicted"/>
<evidence type="ECO:0000256" key="1">
    <source>
        <dbReference type="SAM" id="MobiDB-lite"/>
    </source>
</evidence>
<feature type="region of interest" description="Disordered" evidence="1">
    <location>
        <begin position="1"/>
        <end position="25"/>
    </location>
</feature>
<dbReference type="EMBL" id="BPLR01007763">
    <property type="protein sequence ID" value="GIY19513.1"/>
    <property type="molecule type" value="Genomic_DNA"/>
</dbReference>
<evidence type="ECO:0000313" key="3">
    <source>
        <dbReference type="Proteomes" id="UP001054945"/>
    </source>
</evidence>
<organism evidence="2 3">
    <name type="scientific">Caerostris extrusa</name>
    <name type="common">Bark spider</name>
    <name type="synonym">Caerostris bankana</name>
    <dbReference type="NCBI Taxonomy" id="172846"/>
    <lineage>
        <taxon>Eukaryota</taxon>
        <taxon>Metazoa</taxon>
        <taxon>Ecdysozoa</taxon>
        <taxon>Arthropoda</taxon>
        <taxon>Chelicerata</taxon>
        <taxon>Arachnida</taxon>
        <taxon>Araneae</taxon>
        <taxon>Araneomorphae</taxon>
        <taxon>Entelegynae</taxon>
        <taxon>Araneoidea</taxon>
        <taxon>Araneidae</taxon>
        <taxon>Caerostris</taxon>
    </lineage>
</organism>
<accession>A0AAV4RC14</accession>
<evidence type="ECO:0000313" key="2">
    <source>
        <dbReference type="EMBL" id="GIY19513.1"/>
    </source>
</evidence>
<dbReference type="AlphaFoldDB" id="A0AAV4RC14"/>
<reference evidence="2 3" key="1">
    <citation type="submission" date="2021-06" db="EMBL/GenBank/DDBJ databases">
        <title>Caerostris extrusa draft genome.</title>
        <authorList>
            <person name="Kono N."/>
            <person name="Arakawa K."/>
        </authorList>
    </citation>
    <scope>NUCLEOTIDE SEQUENCE [LARGE SCALE GENOMIC DNA]</scope>
</reference>